<dbReference type="Pfam" id="PF13304">
    <property type="entry name" value="AAA_21"/>
    <property type="match status" value="1"/>
</dbReference>
<sequence length="193" mass="20104">MRGRVVRAGTAAVVESGRAAQCRGDGADLAAALRTIYEIGDRDALADTVDRAFPGSRVEVTETAGRFRLLLHQPGLNRPLTSAELSDGTLRYLLLVAALLTPRPAELLVLNEPESSLHPDLLAPLGILIADAAAHTQVVVVSHSAALLAAATGAAGTDGTAAERIELVKEDSGETLVAGEGLLDGPPWHWPAR</sequence>
<keyword evidence="1" id="KW-0227">DNA damage</keyword>
<feature type="domain" description="ATPase AAA-type core" evidence="2">
    <location>
        <begin position="31"/>
        <end position="149"/>
    </location>
</feature>
<protein>
    <recommendedName>
        <fullName evidence="2">ATPase AAA-type core domain-containing protein</fullName>
    </recommendedName>
</protein>
<gene>
    <name evidence="3" type="ORF">NRB56_75600</name>
</gene>
<reference evidence="3 4" key="1">
    <citation type="submission" date="2019-10" db="EMBL/GenBank/DDBJ databases">
        <title>Nocardia macrotermitis sp. nov. and Nocardia aurantia sp. nov., isolated from the gut of fungus growing-termite Macrotermes natalensis.</title>
        <authorList>
            <person name="Benndorf R."/>
            <person name="Schwitalla J."/>
            <person name="Martin K."/>
            <person name="De Beer W."/>
            <person name="Kaster A.-K."/>
            <person name="Vollmers J."/>
            <person name="Poulsen M."/>
            <person name="Beemelmanns C."/>
        </authorList>
    </citation>
    <scope>NUCLEOTIDE SEQUENCE [LARGE SCALE GENOMIC DNA]</scope>
    <source>
        <strain evidence="3 4">RB56</strain>
    </source>
</reference>
<comment type="caution">
    <text evidence="3">The sequence shown here is derived from an EMBL/GenBank/DDBJ whole genome shotgun (WGS) entry which is preliminary data.</text>
</comment>
<proteinExistence type="predicted"/>
<dbReference type="GO" id="GO:0000731">
    <property type="term" value="P:DNA synthesis involved in DNA repair"/>
    <property type="evidence" value="ECO:0007669"/>
    <property type="project" value="TreeGrafter"/>
</dbReference>
<evidence type="ECO:0000259" key="2">
    <source>
        <dbReference type="Pfam" id="PF13304"/>
    </source>
</evidence>
<dbReference type="EMBL" id="WEGI01000027">
    <property type="protein sequence ID" value="MQY31948.1"/>
    <property type="molecule type" value="Genomic_DNA"/>
</dbReference>
<dbReference type="Gene3D" id="3.40.50.300">
    <property type="entry name" value="P-loop containing nucleotide triphosphate hydrolases"/>
    <property type="match status" value="1"/>
</dbReference>
<dbReference type="GO" id="GO:0009432">
    <property type="term" value="P:SOS response"/>
    <property type="evidence" value="ECO:0007669"/>
    <property type="project" value="UniProtKB-KW"/>
</dbReference>
<dbReference type="Proteomes" id="UP000431401">
    <property type="component" value="Unassembled WGS sequence"/>
</dbReference>
<name>A0A7K0E2C1_9NOCA</name>
<keyword evidence="4" id="KW-1185">Reference proteome</keyword>
<keyword evidence="1" id="KW-0742">SOS response</keyword>
<dbReference type="GO" id="GO:0016887">
    <property type="term" value="F:ATP hydrolysis activity"/>
    <property type="evidence" value="ECO:0007669"/>
    <property type="project" value="InterPro"/>
</dbReference>
<evidence type="ECO:0000256" key="1">
    <source>
        <dbReference type="ARBA" id="ARBA00023236"/>
    </source>
</evidence>
<dbReference type="PANTHER" id="PTHR32182:SF25">
    <property type="entry name" value="SLR1056 PROTEIN"/>
    <property type="match status" value="1"/>
</dbReference>
<accession>A0A7K0E2C1</accession>
<evidence type="ECO:0000313" key="4">
    <source>
        <dbReference type="Proteomes" id="UP000431401"/>
    </source>
</evidence>
<organism evidence="3 4">
    <name type="scientific">Nocardia aurantia</name>
    <dbReference type="NCBI Taxonomy" id="2585199"/>
    <lineage>
        <taxon>Bacteria</taxon>
        <taxon>Bacillati</taxon>
        <taxon>Actinomycetota</taxon>
        <taxon>Actinomycetes</taxon>
        <taxon>Mycobacteriales</taxon>
        <taxon>Nocardiaceae</taxon>
        <taxon>Nocardia</taxon>
    </lineage>
</organism>
<dbReference type="GO" id="GO:0005524">
    <property type="term" value="F:ATP binding"/>
    <property type="evidence" value="ECO:0007669"/>
    <property type="project" value="InterPro"/>
</dbReference>
<dbReference type="InterPro" id="IPR027417">
    <property type="entry name" value="P-loop_NTPase"/>
</dbReference>
<dbReference type="PANTHER" id="PTHR32182">
    <property type="entry name" value="DNA REPLICATION AND REPAIR PROTEIN RECF"/>
    <property type="match status" value="1"/>
</dbReference>
<dbReference type="GO" id="GO:0006302">
    <property type="term" value="P:double-strand break repair"/>
    <property type="evidence" value="ECO:0007669"/>
    <property type="project" value="TreeGrafter"/>
</dbReference>
<dbReference type="SUPFAM" id="SSF52540">
    <property type="entry name" value="P-loop containing nucleoside triphosphate hydrolases"/>
    <property type="match status" value="1"/>
</dbReference>
<dbReference type="InterPro" id="IPR003959">
    <property type="entry name" value="ATPase_AAA_core"/>
</dbReference>
<evidence type="ECO:0000313" key="3">
    <source>
        <dbReference type="EMBL" id="MQY31948.1"/>
    </source>
</evidence>
<dbReference type="AlphaFoldDB" id="A0A7K0E2C1"/>